<organism evidence="1 2">
    <name type="scientific">Myroides odoratimimus</name>
    <dbReference type="NCBI Taxonomy" id="76832"/>
    <lineage>
        <taxon>Bacteria</taxon>
        <taxon>Pseudomonadati</taxon>
        <taxon>Bacteroidota</taxon>
        <taxon>Flavobacteriia</taxon>
        <taxon>Flavobacteriales</taxon>
        <taxon>Flavobacteriaceae</taxon>
        <taxon>Myroides</taxon>
    </lineage>
</organism>
<dbReference type="Proteomes" id="UP000069030">
    <property type="component" value="Chromosome"/>
</dbReference>
<dbReference type="AlphaFoldDB" id="A0AAI8C7P0"/>
<protein>
    <submittedName>
        <fullName evidence="1">Uncharacterized protein</fullName>
    </submittedName>
</protein>
<reference evidence="1 2" key="1">
    <citation type="journal article" date="2016" name="J. Zhejiang Univ. Sci. B">
        <title>Antibiotic resistance mechanisms of Myroides sp.</title>
        <authorList>
            <person name="Hu S."/>
            <person name="Yuan S."/>
            <person name="Qu H."/>
            <person name="Jiang T."/>
            <person name="Zhou Y."/>
            <person name="Wang M."/>
            <person name="Ming D."/>
        </authorList>
    </citation>
    <scope>NUCLEOTIDE SEQUENCE [LARGE SCALE GENOMIC DNA]</scope>
    <source>
        <strain evidence="1 2">PR63039</strain>
    </source>
</reference>
<evidence type="ECO:0000313" key="2">
    <source>
        <dbReference type="Proteomes" id="UP000069030"/>
    </source>
</evidence>
<proteinExistence type="predicted"/>
<evidence type="ECO:0000313" key="1">
    <source>
        <dbReference type="EMBL" id="ALU27446.1"/>
    </source>
</evidence>
<accession>A0AAI8C7P0</accession>
<dbReference type="EMBL" id="CP013690">
    <property type="protein sequence ID" value="ALU27446.1"/>
    <property type="molecule type" value="Genomic_DNA"/>
</dbReference>
<gene>
    <name evidence="1" type="ORF">AS202_15375</name>
</gene>
<name>A0AAI8C7P0_9FLAO</name>
<dbReference type="RefSeq" id="WP_058699643.1">
    <property type="nucleotide sequence ID" value="NZ_CP013690.1"/>
</dbReference>
<sequence>METKFQLLKEQKFPENLEKKLISSITDKQVTTIWCGRVFDLYDVIDNFKVLWLRVKDKEEVTKVFSKEYIKAFLEDSNYHIVLLDDNDFDLQDKAGRAFTQLCLNNTLLLFKDDNTELPRNYCYYSDVERFKQKYIETYNLLSSYSNSMNKDEEFGVSYFYLKFFEYDLGVIETMLFGTINVEYTFTERLLLLERVFPQVKTLFVKKEKNLYYIINAIDKDPDSARLDDWLLALEKIQAKLHTMVIQLLDKFEFDVRPYRVKPKRKEKKKKTFKFIEQLLPLIKAKGVEEIYKFHETVTFENERTIKHFYLLVLTTKEEADEVQKVIDCFSCKDDDLRFTIIAHTVLTPVILEYFNVLNV</sequence>
<dbReference type="KEGG" id="mod:AS202_15375"/>